<evidence type="ECO:0000313" key="2">
    <source>
        <dbReference type="Proteomes" id="UP001208656"/>
    </source>
</evidence>
<evidence type="ECO:0000313" key="1">
    <source>
        <dbReference type="EMBL" id="MCU9594226.1"/>
    </source>
</evidence>
<gene>
    <name evidence="1" type="ORF">OEV82_07125</name>
</gene>
<comment type="caution">
    <text evidence="1">The sequence shown here is derived from an EMBL/GenBank/DDBJ whole genome shotgun (WGS) entry which is preliminary data.</text>
</comment>
<name>A0ABT2WH02_9BACI</name>
<keyword evidence="2" id="KW-1185">Reference proteome</keyword>
<dbReference type="EMBL" id="JAOUSE010000016">
    <property type="protein sequence ID" value="MCU9594226.1"/>
    <property type="molecule type" value="Genomic_DNA"/>
</dbReference>
<dbReference type="Proteomes" id="UP001208656">
    <property type="component" value="Unassembled WGS sequence"/>
</dbReference>
<accession>A0ABT2WH02</accession>
<dbReference type="RefSeq" id="WP_263061442.1">
    <property type="nucleotide sequence ID" value="NZ_JAOUSE010000016.1"/>
</dbReference>
<sequence length="46" mass="5455">MLHIQFRVMKDVDSFTRDLFTINELALTLFQNVSTDIEYGYITELL</sequence>
<reference evidence="1 2" key="1">
    <citation type="submission" date="2022-10" db="EMBL/GenBank/DDBJ databases">
        <title>Description of Fervidibacillus gen. nov. in the family Fervidibacillaceae fam. nov. with two species, Fervidibacillus albus sp. nov., and Fervidibacillus halotolerans sp. nov., isolated from tidal flat sediments.</title>
        <authorList>
            <person name="Kwon K.K."/>
            <person name="Yang S.-H."/>
        </authorList>
    </citation>
    <scope>NUCLEOTIDE SEQUENCE [LARGE SCALE GENOMIC DNA]</scope>
    <source>
        <strain evidence="1 2">DSM 23332</strain>
    </source>
</reference>
<protein>
    <submittedName>
        <fullName evidence="1">Uncharacterized protein</fullName>
    </submittedName>
</protein>
<proteinExistence type="predicted"/>
<organism evidence="1 2">
    <name type="scientific">Pallidibacillus thermolactis</name>
    <dbReference type="NCBI Taxonomy" id="251051"/>
    <lineage>
        <taxon>Bacteria</taxon>
        <taxon>Bacillati</taxon>
        <taxon>Bacillota</taxon>
        <taxon>Bacilli</taxon>
        <taxon>Bacillales</taxon>
        <taxon>Bacillaceae</taxon>
        <taxon>Pallidibacillus</taxon>
    </lineage>
</organism>